<comment type="caution">
    <text evidence="13">Lacks conserved residue(s) required for the propagation of feature annotation.</text>
</comment>
<keyword evidence="4 13" id="KW-1003">Cell membrane</keyword>
<keyword evidence="9 13" id="KW-0520">NAD</keyword>
<dbReference type="EMBL" id="CP029161">
    <property type="protein sequence ID" value="AWH90604.1"/>
    <property type="molecule type" value="Genomic_DNA"/>
</dbReference>
<dbReference type="RefSeq" id="WP_158341380.1">
    <property type="nucleotide sequence ID" value="NZ_CP029161.1"/>
</dbReference>
<name>A0A2U8DHA6_9GAMM</name>
<dbReference type="GO" id="GO:0048038">
    <property type="term" value="F:quinone binding"/>
    <property type="evidence" value="ECO:0007669"/>
    <property type="project" value="UniProtKB-UniRule"/>
</dbReference>
<evidence type="ECO:0000256" key="6">
    <source>
        <dbReference type="ARBA" id="ARBA00022719"/>
    </source>
</evidence>
<proteinExistence type="inferred from homology"/>
<dbReference type="PANTHER" id="PTHR33269">
    <property type="entry name" value="NADH-UBIQUINONE OXIDOREDUCTASE CHAIN 6"/>
    <property type="match status" value="1"/>
</dbReference>
<dbReference type="InterPro" id="IPR001457">
    <property type="entry name" value="NADH_UbQ/plastoQ_OxRdtase_su6"/>
</dbReference>
<dbReference type="Proteomes" id="UP000244884">
    <property type="component" value="Chromosome"/>
</dbReference>
<keyword evidence="6 13" id="KW-0874">Quinone</keyword>
<protein>
    <recommendedName>
        <fullName evidence="3 13">NADH-quinone oxidoreductase subunit J</fullName>
        <ecNumber evidence="13">7.1.1.-</ecNumber>
    </recommendedName>
</protein>
<evidence type="ECO:0000256" key="4">
    <source>
        <dbReference type="ARBA" id="ARBA00022475"/>
    </source>
</evidence>
<dbReference type="OrthoDB" id="9790848at2"/>
<dbReference type="FunFam" id="1.20.120.1200:FF:000001">
    <property type="entry name" value="NADH-quinone oxidoreductase subunit J"/>
    <property type="match status" value="1"/>
</dbReference>
<evidence type="ECO:0000256" key="8">
    <source>
        <dbReference type="ARBA" id="ARBA00022989"/>
    </source>
</evidence>
<evidence type="ECO:0000256" key="10">
    <source>
        <dbReference type="ARBA" id="ARBA00023136"/>
    </source>
</evidence>
<dbReference type="AlphaFoldDB" id="A0A2U8DHA6"/>
<keyword evidence="8 13" id="KW-1133">Transmembrane helix</keyword>
<comment type="subunit">
    <text evidence="11">Composed of 13 different subunits. Subunits NuoA, H, J, K, L, M, N constitute the membrane sector of the complex.</text>
</comment>
<evidence type="ECO:0000256" key="11">
    <source>
        <dbReference type="ARBA" id="ARBA00025811"/>
    </source>
</evidence>
<evidence type="ECO:0000256" key="7">
    <source>
        <dbReference type="ARBA" id="ARBA00022967"/>
    </source>
</evidence>
<reference evidence="14 15" key="1">
    <citation type="submission" date="2018-04" db="EMBL/GenBank/DDBJ databases">
        <title>Genome sequence of Buchnera aphidicola from Melaphis sacchari.</title>
        <authorList>
            <person name="Geib S.M."/>
            <person name="Palmer N.A."/>
            <person name="Sattler S.E."/>
            <person name="Sarath G."/>
        </authorList>
    </citation>
    <scope>NUCLEOTIDE SEQUENCE [LARGE SCALE GENOMIC DNA]</scope>
    <source>
        <strain evidence="14 15">LSU</strain>
    </source>
</reference>
<evidence type="ECO:0000256" key="5">
    <source>
        <dbReference type="ARBA" id="ARBA00022692"/>
    </source>
</evidence>
<evidence type="ECO:0000256" key="3">
    <source>
        <dbReference type="ARBA" id="ARBA00019907"/>
    </source>
</evidence>
<dbReference type="EC" id="7.1.1.-" evidence="13"/>
<dbReference type="InterPro" id="IPR042106">
    <property type="entry name" value="Nuo/plastoQ_OxRdtase_6_NuoJ"/>
</dbReference>
<evidence type="ECO:0000256" key="2">
    <source>
        <dbReference type="ARBA" id="ARBA00005698"/>
    </source>
</evidence>
<accession>A0A2U8DHA6</accession>
<keyword evidence="5 13" id="KW-0812">Transmembrane</keyword>
<sequence length="169" mass="19041">MNFAFFICSFIAIISTCFTVFQKNAIYSLIYLIVSLLSISGIFFSLGAFFAGALEVIIYAGAIIVLFIFVIMTLNLENKKNLKEKKCLNPIYFIGSGLLLLVLFITMTYSIFFGTNQKIKFFLMQPKSIGISLFGPYVFLVEIASLLLLCALIIVFHIGMNKKTNKKDY</sequence>
<gene>
    <name evidence="14" type="ORF">DD681_02230</name>
</gene>
<feature type="transmembrane region" description="Helical" evidence="13">
    <location>
        <begin position="29"/>
        <end position="49"/>
    </location>
</feature>
<evidence type="ECO:0000256" key="1">
    <source>
        <dbReference type="ARBA" id="ARBA00004651"/>
    </source>
</evidence>
<evidence type="ECO:0000256" key="12">
    <source>
        <dbReference type="ARBA" id="ARBA00047712"/>
    </source>
</evidence>
<dbReference type="Pfam" id="PF00499">
    <property type="entry name" value="Oxidored_q3"/>
    <property type="match status" value="1"/>
</dbReference>
<feature type="transmembrane region" description="Helical" evidence="13">
    <location>
        <begin position="91"/>
        <end position="113"/>
    </location>
</feature>
<comment type="similarity">
    <text evidence="2 13">Belongs to the complex I subunit 6 family.</text>
</comment>
<feature type="transmembrane region" description="Helical" evidence="13">
    <location>
        <begin position="134"/>
        <end position="159"/>
    </location>
</feature>
<dbReference type="NCBIfam" id="NF005162">
    <property type="entry name" value="PRK06638.1-1"/>
    <property type="match status" value="1"/>
</dbReference>
<dbReference type="Gene3D" id="1.20.120.1200">
    <property type="entry name" value="NADH-ubiquinone/plastoquinone oxidoreductase chain 6, subunit NuoJ"/>
    <property type="match status" value="1"/>
</dbReference>
<evidence type="ECO:0000256" key="9">
    <source>
        <dbReference type="ARBA" id="ARBA00023027"/>
    </source>
</evidence>
<keyword evidence="7" id="KW-1278">Translocase</keyword>
<comment type="function">
    <text evidence="13">NDH-1 shuttles electrons from NADH, via FMN and iron-sulfur (Fe-S) centers, to quinones in the respiratory chain. Couples the redox reaction to proton translocation (for every two electrons transferred, four hydrogen ions are translocated across the cytoplasmic membrane), and thus conserves the redox energy in a proton gradient.</text>
</comment>
<comment type="catalytic activity">
    <reaction evidence="12 13">
        <text>a quinone + NADH + 5 H(+)(in) = a quinol + NAD(+) + 4 H(+)(out)</text>
        <dbReference type="Rhea" id="RHEA:57888"/>
        <dbReference type="ChEBI" id="CHEBI:15378"/>
        <dbReference type="ChEBI" id="CHEBI:24646"/>
        <dbReference type="ChEBI" id="CHEBI:57540"/>
        <dbReference type="ChEBI" id="CHEBI:57945"/>
        <dbReference type="ChEBI" id="CHEBI:132124"/>
    </reaction>
</comment>
<dbReference type="PANTHER" id="PTHR33269:SF17">
    <property type="entry name" value="NADH-UBIQUINONE OXIDOREDUCTASE CHAIN 6"/>
    <property type="match status" value="1"/>
</dbReference>
<feature type="transmembrane region" description="Helical" evidence="13">
    <location>
        <begin position="56"/>
        <end position="76"/>
    </location>
</feature>
<comment type="subcellular location">
    <subcellularLocation>
        <location evidence="1 13">Cell membrane</location>
        <topology evidence="1 13">Multi-pass membrane protein</topology>
    </subcellularLocation>
</comment>
<organism evidence="14 15">
    <name type="scientific">Buchnera aphidicola</name>
    <name type="common">Melanaphis sacchari</name>
    <dbReference type="NCBI Taxonomy" id="2173854"/>
    <lineage>
        <taxon>Bacteria</taxon>
        <taxon>Pseudomonadati</taxon>
        <taxon>Pseudomonadota</taxon>
        <taxon>Gammaproteobacteria</taxon>
        <taxon>Enterobacterales</taxon>
        <taxon>Erwiniaceae</taxon>
        <taxon>Buchnera</taxon>
    </lineage>
</organism>
<dbReference type="GO" id="GO:0005886">
    <property type="term" value="C:plasma membrane"/>
    <property type="evidence" value="ECO:0007669"/>
    <property type="project" value="UniProtKB-SubCell"/>
</dbReference>
<evidence type="ECO:0000313" key="15">
    <source>
        <dbReference type="Proteomes" id="UP000244884"/>
    </source>
</evidence>
<dbReference type="GO" id="GO:0008137">
    <property type="term" value="F:NADH dehydrogenase (ubiquinone) activity"/>
    <property type="evidence" value="ECO:0007669"/>
    <property type="project" value="UniProtKB-UniRule"/>
</dbReference>
<evidence type="ECO:0000313" key="14">
    <source>
        <dbReference type="EMBL" id="AWH90604.1"/>
    </source>
</evidence>
<keyword evidence="10 13" id="KW-0472">Membrane</keyword>
<evidence type="ECO:0000256" key="13">
    <source>
        <dbReference type="RuleBase" id="RU004429"/>
    </source>
</evidence>